<gene>
    <name evidence="1" type="ORF">H8S77_09970</name>
</gene>
<protein>
    <submittedName>
        <fullName evidence="1">Uncharacterized protein</fullName>
    </submittedName>
</protein>
<evidence type="ECO:0000313" key="1">
    <source>
        <dbReference type="EMBL" id="MBC5643212.1"/>
    </source>
</evidence>
<keyword evidence="2" id="KW-1185">Reference proteome</keyword>
<accession>A0ABR7E0D6</accession>
<organism evidence="1 2">
    <name type="scientific">Parabacteroides segnis</name>
    <dbReference type="NCBI Taxonomy" id="2763058"/>
    <lineage>
        <taxon>Bacteria</taxon>
        <taxon>Pseudomonadati</taxon>
        <taxon>Bacteroidota</taxon>
        <taxon>Bacteroidia</taxon>
        <taxon>Bacteroidales</taxon>
        <taxon>Tannerellaceae</taxon>
        <taxon>Parabacteroides</taxon>
    </lineage>
</organism>
<dbReference type="EMBL" id="JACOOI010000009">
    <property type="protein sequence ID" value="MBC5643212.1"/>
    <property type="molecule type" value="Genomic_DNA"/>
</dbReference>
<dbReference type="Proteomes" id="UP000644010">
    <property type="component" value="Unassembled WGS sequence"/>
</dbReference>
<proteinExistence type="predicted"/>
<comment type="caution">
    <text evidence="1">The sequence shown here is derived from an EMBL/GenBank/DDBJ whole genome shotgun (WGS) entry which is preliminary data.</text>
</comment>
<dbReference type="RefSeq" id="WP_186959293.1">
    <property type="nucleotide sequence ID" value="NZ_JACOOI010000009.1"/>
</dbReference>
<evidence type="ECO:0000313" key="2">
    <source>
        <dbReference type="Proteomes" id="UP000644010"/>
    </source>
</evidence>
<reference evidence="1 2" key="1">
    <citation type="submission" date="2020-08" db="EMBL/GenBank/DDBJ databases">
        <title>Genome public.</title>
        <authorList>
            <person name="Liu C."/>
            <person name="Sun Q."/>
        </authorList>
    </citation>
    <scope>NUCLEOTIDE SEQUENCE [LARGE SCALE GENOMIC DNA]</scope>
    <source>
        <strain evidence="1 2">BX2</strain>
    </source>
</reference>
<sequence>MGQFIIFIDIKVVHGYYNDTPGSFRFRLTDETERLIRSRKVLFVHTANRCQFMLENDCAGFLRGDKLELTLQSQDDNFMRLTQLNGYRPQTFYRLALSDDSQEIDIASAIVATEEQRGEAHFCHITIQLTDKMLEDAKAGKPQEYLLRFREVAYRWEYLFVPRYKSMDESKTLCLEDTQGKYFFTLPEKYTDPSLGGTMWRIFSTSPIVCRKYRDYNLQLSEVQTTELSGLLSEALSRDIQPEEFSKLPPEVLSEVLPKILADKSLKKRIISRFISCPGPGIFLTDQQDYIREICYI</sequence>
<name>A0ABR7E0D6_9BACT</name>